<evidence type="ECO:0000256" key="1">
    <source>
        <dbReference type="SAM" id="MobiDB-lite"/>
    </source>
</evidence>
<keyword evidence="3" id="KW-1185">Reference proteome</keyword>
<name>A0A4V3XBP3_9APHY</name>
<reference evidence="2 3" key="1">
    <citation type="submission" date="2019-02" db="EMBL/GenBank/DDBJ databases">
        <title>Genome sequencing of the rare red list fungi Phlebia centrifuga.</title>
        <authorList>
            <person name="Buettner E."/>
            <person name="Kellner H."/>
        </authorList>
    </citation>
    <scope>NUCLEOTIDE SEQUENCE [LARGE SCALE GENOMIC DNA]</scope>
    <source>
        <strain evidence="2 3">DSM 108282</strain>
    </source>
</reference>
<feature type="compositionally biased region" description="Basic residues" evidence="1">
    <location>
        <begin position="131"/>
        <end position="140"/>
    </location>
</feature>
<dbReference type="Proteomes" id="UP000309038">
    <property type="component" value="Unassembled WGS sequence"/>
</dbReference>
<gene>
    <name evidence="2" type="ORF">EW026_g159</name>
</gene>
<comment type="caution">
    <text evidence="2">The sequence shown here is derived from an EMBL/GenBank/DDBJ whole genome shotgun (WGS) entry which is preliminary data.</text>
</comment>
<dbReference type="PANTHER" id="PTHR40635:SF1">
    <property type="match status" value="1"/>
</dbReference>
<proteinExistence type="predicted"/>
<evidence type="ECO:0000313" key="2">
    <source>
        <dbReference type="EMBL" id="THH02773.1"/>
    </source>
</evidence>
<sequence length="480" mass="52837">MRFGARNAYYLRISANTVLPLYLYLDEQHVEWMSERVLQHVLADLRPLIPTKLMIEADAQLGPGGPANAKKGTLDVHRGDTYQFGYFLRNTEPHAVIIKTRQFTAAPKLEKTPGTTSILKSDPSVEESVTRKGKRKRAANQKKGMASAKNKAASNTRGKGKQKAEQPQSDEDEANESSEDGEEARSLFNLPPRRSTRRKRGVIGGYREDSEDETPGVAGDVTMANDENALAIAAEEDPVVTGNSPSMNTLNDTGLLAMDETENGPSPTIKTEEPEPMLRATTPMVSSDTIVIDQEPEIPLDHPQARVNDADTLLPDADDEEEKPKPIMKLQYQGFSVHGRCLCVIVEPYPPVRPQRDMTLVPTGLTGPRAPNIAPPDFVTSGEAQQRERTPLFLPDPDFDREETPAPAHQRVRPPVPLFDEEPREEEEEEGEEDEEADGGMLAFSQILQSVGGYNAGVMEDDDEMEGAVFLGDADEARGL</sequence>
<feature type="region of interest" description="Disordered" evidence="1">
    <location>
        <begin position="108"/>
        <end position="220"/>
    </location>
</feature>
<evidence type="ECO:0000313" key="3">
    <source>
        <dbReference type="Proteomes" id="UP000309038"/>
    </source>
</evidence>
<dbReference type="AlphaFoldDB" id="A0A4V3XBP3"/>
<organism evidence="2 3">
    <name type="scientific">Hermanssonia centrifuga</name>
    <dbReference type="NCBI Taxonomy" id="98765"/>
    <lineage>
        <taxon>Eukaryota</taxon>
        <taxon>Fungi</taxon>
        <taxon>Dikarya</taxon>
        <taxon>Basidiomycota</taxon>
        <taxon>Agaricomycotina</taxon>
        <taxon>Agaricomycetes</taxon>
        <taxon>Polyporales</taxon>
        <taxon>Meruliaceae</taxon>
        <taxon>Hermanssonia</taxon>
    </lineage>
</organism>
<feature type="compositionally biased region" description="Acidic residues" evidence="1">
    <location>
        <begin position="168"/>
        <end position="182"/>
    </location>
</feature>
<dbReference type="EMBL" id="SGPJ01000002">
    <property type="protein sequence ID" value="THH02773.1"/>
    <property type="molecule type" value="Genomic_DNA"/>
</dbReference>
<feature type="region of interest" description="Disordered" evidence="1">
    <location>
        <begin position="257"/>
        <end position="278"/>
    </location>
</feature>
<dbReference type="PANTHER" id="PTHR40635">
    <property type="match status" value="1"/>
</dbReference>
<feature type="compositionally biased region" description="Acidic residues" evidence="1">
    <location>
        <begin position="419"/>
        <end position="438"/>
    </location>
</feature>
<protein>
    <submittedName>
        <fullName evidence="2">Uncharacterized protein</fullName>
    </submittedName>
</protein>
<accession>A0A4V3XBP3</accession>
<feature type="region of interest" description="Disordered" evidence="1">
    <location>
        <begin position="363"/>
        <end position="444"/>
    </location>
</feature>